<dbReference type="InterPro" id="IPR002523">
    <property type="entry name" value="MgTranspt_CorA/ZnTranspt_ZntB"/>
</dbReference>
<feature type="non-terminal residue" evidence="9">
    <location>
        <position position="1"/>
    </location>
</feature>
<evidence type="ECO:0000256" key="2">
    <source>
        <dbReference type="ARBA" id="ARBA00009765"/>
    </source>
</evidence>
<evidence type="ECO:0000256" key="7">
    <source>
        <dbReference type="ARBA" id="ARBA00023136"/>
    </source>
</evidence>
<keyword evidence="6 8" id="KW-1133">Transmembrane helix</keyword>
<evidence type="ECO:0000256" key="1">
    <source>
        <dbReference type="ARBA" id="ARBA00004651"/>
    </source>
</evidence>
<evidence type="ECO:0000313" key="10">
    <source>
        <dbReference type="Proteomes" id="UP001597045"/>
    </source>
</evidence>
<dbReference type="EMBL" id="JBHTIS010002869">
    <property type="protein sequence ID" value="MFD1050483.1"/>
    <property type="molecule type" value="Genomic_DNA"/>
</dbReference>
<comment type="subcellular location">
    <subcellularLocation>
        <location evidence="1">Cell membrane</location>
        <topology evidence="1">Multi-pass membrane protein</topology>
    </subcellularLocation>
</comment>
<evidence type="ECO:0000256" key="6">
    <source>
        <dbReference type="ARBA" id="ARBA00022989"/>
    </source>
</evidence>
<keyword evidence="5 8" id="KW-0812">Transmembrane</keyword>
<dbReference type="InterPro" id="IPR045861">
    <property type="entry name" value="CorA_cytoplasmic_dom"/>
</dbReference>
<accession>A0ABW3MI98</accession>
<comment type="caution">
    <text evidence="9">The sequence shown here is derived from an EMBL/GenBank/DDBJ whole genome shotgun (WGS) entry which is preliminary data.</text>
</comment>
<evidence type="ECO:0000256" key="8">
    <source>
        <dbReference type="SAM" id="Phobius"/>
    </source>
</evidence>
<sequence>VADRVVDRYVAVSEAFQRDVDVVESVVFLPDSRIGTEQMYMMKRDVLEFRRAVAPLARPLRFLTEAQNRLVPPEVRSYFRDVDDHHTMVAERVANFDQLLTNLVDATVAKISLRQNTDMRKITAWAAIIAVPTMVTGVYGMNFDNMPELHWTWGYPTVMLTMVVVCVILYRVFRRNQWL</sequence>
<dbReference type="SUPFAM" id="SSF143865">
    <property type="entry name" value="CorA soluble domain-like"/>
    <property type="match status" value="1"/>
</dbReference>
<dbReference type="SUPFAM" id="SSF144083">
    <property type="entry name" value="Magnesium transport protein CorA, transmembrane region"/>
    <property type="match status" value="1"/>
</dbReference>
<evidence type="ECO:0000256" key="5">
    <source>
        <dbReference type="ARBA" id="ARBA00022692"/>
    </source>
</evidence>
<dbReference type="Gene3D" id="1.20.58.340">
    <property type="entry name" value="Magnesium transport protein CorA, transmembrane region"/>
    <property type="match status" value="2"/>
</dbReference>
<dbReference type="PANTHER" id="PTHR46494:SF1">
    <property type="entry name" value="CORA FAMILY METAL ION TRANSPORTER (EUROFUNG)"/>
    <property type="match status" value="1"/>
</dbReference>
<feature type="transmembrane region" description="Helical" evidence="8">
    <location>
        <begin position="122"/>
        <end position="141"/>
    </location>
</feature>
<keyword evidence="10" id="KW-1185">Reference proteome</keyword>
<evidence type="ECO:0000256" key="3">
    <source>
        <dbReference type="ARBA" id="ARBA00022448"/>
    </source>
</evidence>
<name>A0ABW3MI98_9PSEU</name>
<reference evidence="10" key="1">
    <citation type="journal article" date="2019" name="Int. J. Syst. Evol. Microbiol.">
        <title>The Global Catalogue of Microorganisms (GCM) 10K type strain sequencing project: providing services to taxonomists for standard genome sequencing and annotation.</title>
        <authorList>
            <consortium name="The Broad Institute Genomics Platform"/>
            <consortium name="The Broad Institute Genome Sequencing Center for Infectious Disease"/>
            <person name="Wu L."/>
            <person name="Ma J."/>
        </authorList>
    </citation>
    <scope>NUCLEOTIDE SEQUENCE [LARGE SCALE GENOMIC DNA]</scope>
    <source>
        <strain evidence="10">JCM 31486</strain>
    </source>
</reference>
<keyword evidence="4" id="KW-1003">Cell membrane</keyword>
<organism evidence="9 10">
    <name type="scientific">Kibdelosporangium lantanae</name>
    <dbReference type="NCBI Taxonomy" id="1497396"/>
    <lineage>
        <taxon>Bacteria</taxon>
        <taxon>Bacillati</taxon>
        <taxon>Actinomycetota</taxon>
        <taxon>Actinomycetes</taxon>
        <taxon>Pseudonocardiales</taxon>
        <taxon>Pseudonocardiaceae</taxon>
        <taxon>Kibdelosporangium</taxon>
    </lineage>
</organism>
<dbReference type="Proteomes" id="UP001597045">
    <property type="component" value="Unassembled WGS sequence"/>
</dbReference>
<evidence type="ECO:0000313" key="9">
    <source>
        <dbReference type="EMBL" id="MFD1050483.1"/>
    </source>
</evidence>
<keyword evidence="7 8" id="KW-0472">Membrane</keyword>
<evidence type="ECO:0000256" key="4">
    <source>
        <dbReference type="ARBA" id="ARBA00022475"/>
    </source>
</evidence>
<feature type="transmembrane region" description="Helical" evidence="8">
    <location>
        <begin position="153"/>
        <end position="173"/>
    </location>
</feature>
<proteinExistence type="inferred from homology"/>
<dbReference type="InterPro" id="IPR045863">
    <property type="entry name" value="CorA_TM1_TM2"/>
</dbReference>
<dbReference type="CDD" id="cd12830">
    <property type="entry name" value="MtCorA-like"/>
    <property type="match status" value="1"/>
</dbReference>
<dbReference type="PANTHER" id="PTHR46494">
    <property type="entry name" value="CORA FAMILY METAL ION TRANSPORTER (EUROFUNG)"/>
    <property type="match status" value="1"/>
</dbReference>
<comment type="similarity">
    <text evidence="2">Belongs to the CorA metal ion transporter (MIT) (TC 1.A.35) family.</text>
</comment>
<dbReference type="Pfam" id="PF01544">
    <property type="entry name" value="CorA"/>
    <property type="match status" value="1"/>
</dbReference>
<protein>
    <submittedName>
        <fullName evidence="9">Magnesium and cobalt transport protein CorA</fullName>
    </submittedName>
</protein>
<keyword evidence="3" id="KW-0813">Transport</keyword>
<gene>
    <name evidence="9" type="ORF">ACFQ1S_35635</name>
</gene>